<dbReference type="InterPro" id="IPR043734">
    <property type="entry name" value="DUF5678"/>
</dbReference>
<gene>
    <name evidence="2" type="ORF">UT72_C0005G0021</name>
</gene>
<sequence length="66" mass="7463">MTKTSKILLPYENKWVALNIKGDKVLAAAKDAKVLSEKLDSLKIGRDEAVMTYVPSFRGWYSPYNV</sequence>
<evidence type="ECO:0000313" key="2">
    <source>
        <dbReference type="EMBL" id="KKR39605.1"/>
    </source>
</evidence>
<protein>
    <recommendedName>
        <fullName evidence="1">DUF5678 domain-containing protein</fullName>
    </recommendedName>
</protein>
<evidence type="ECO:0000259" key="1">
    <source>
        <dbReference type="Pfam" id="PF18929"/>
    </source>
</evidence>
<organism evidence="2 3">
    <name type="scientific">Candidatus Woesebacteria bacterium GW2011_GWB1_40_101</name>
    <dbReference type="NCBI Taxonomy" id="1618575"/>
    <lineage>
        <taxon>Bacteria</taxon>
        <taxon>Candidatus Woeseibacteriota</taxon>
    </lineage>
</organism>
<reference evidence="2 3" key="1">
    <citation type="journal article" date="2015" name="Nature">
        <title>rRNA introns, odd ribosomes, and small enigmatic genomes across a large radiation of phyla.</title>
        <authorList>
            <person name="Brown C.T."/>
            <person name="Hug L.A."/>
            <person name="Thomas B.C."/>
            <person name="Sharon I."/>
            <person name="Castelle C.J."/>
            <person name="Singh A."/>
            <person name="Wilkins M.J."/>
            <person name="Williams K.H."/>
            <person name="Banfield J.F."/>
        </authorList>
    </citation>
    <scope>NUCLEOTIDE SEQUENCE [LARGE SCALE GENOMIC DNA]</scope>
</reference>
<dbReference type="Proteomes" id="UP000034687">
    <property type="component" value="Unassembled WGS sequence"/>
</dbReference>
<dbReference type="Pfam" id="PF18929">
    <property type="entry name" value="DUF5678"/>
    <property type="match status" value="1"/>
</dbReference>
<dbReference type="EMBL" id="LBXW01000005">
    <property type="protein sequence ID" value="KKR39605.1"/>
    <property type="molecule type" value="Genomic_DNA"/>
</dbReference>
<dbReference type="AlphaFoldDB" id="A0A0G0SXT1"/>
<evidence type="ECO:0000313" key="3">
    <source>
        <dbReference type="Proteomes" id="UP000034687"/>
    </source>
</evidence>
<feature type="domain" description="DUF5678" evidence="1">
    <location>
        <begin position="11"/>
        <end position="56"/>
    </location>
</feature>
<accession>A0A0G0SXT1</accession>
<proteinExistence type="predicted"/>
<name>A0A0G0SXT1_9BACT</name>
<comment type="caution">
    <text evidence="2">The sequence shown here is derived from an EMBL/GenBank/DDBJ whole genome shotgun (WGS) entry which is preliminary data.</text>
</comment>